<dbReference type="AlphaFoldDB" id="A0A6T5WA06"/>
<keyword evidence="1" id="KW-0732">Signal</keyword>
<organism evidence="3">
    <name type="scientific">Erythrolobus australicus</name>
    <dbReference type="NCBI Taxonomy" id="1077150"/>
    <lineage>
        <taxon>Eukaryota</taxon>
        <taxon>Rhodophyta</taxon>
        <taxon>Bangiophyceae</taxon>
        <taxon>Porphyridiales</taxon>
        <taxon>Porphyridiaceae</taxon>
        <taxon>Erythrolobus</taxon>
    </lineage>
</organism>
<feature type="signal peptide" evidence="1">
    <location>
        <begin position="1"/>
        <end position="22"/>
    </location>
</feature>
<name>A0A6T5WA06_9RHOD</name>
<dbReference type="EMBL" id="HBGI01002584">
    <property type="protein sequence ID" value="CAD9239947.1"/>
    <property type="molecule type" value="Transcribed_RNA"/>
</dbReference>
<feature type="chain" id="PRO_5036393619" evidence="1">
    <location>
        <begin position="23"/>
        <end position="103"/>
    </location>
</feature>
<protein>
    <submittedName>
        <fullName evidence="3">Uncharacterized protein</fullName>
    </submittedName>
</protein>
<evidence type="ECO:0000313" key="2">
    <source>
        <dbReference type="EMBL" id="CAD9239947.1"/>
    </source>
</evidence>
<evidence type="ECO:0000256" key="1">
    <source>
        <dbReference type="SAM" id="SignalP"/>
    </source>
</evidence>
<accession>A0A6T5WA06</accession>
<proteinExistence type="predicted"/>
<evidence type="ECO:0000313" key="3">
    <source>
        <dbReference type="EMBL" id="CAD9239948.1"/>
    </source>
</evidence>
<sequence length="103" mass="11994">MHSVRKFCRSIVLALTARIVHRGVLTYARWSGVGGGLRKQLYEFEGMAFARAYRKSVDRMQLAFDTFIVSWTAWYSYSIYQRLYGVGLEPDPPLDISRFFEKS</sequence>
<dbReference type="EMBL" id="HBGI01002585">
    <property type="protein sequence ID" value="CAD9239948.1"/>
    <property type="molecule type" value="Transcribed_RNA"/>
</dbReference>
<gene>
    <name evidence="2" type="ORF">EAUS1353_LOCUS1685</name>
    <name evidence="3" type="ORF">EAUS1353_LOCUS1686</name>
</gene>
<reference evidence="3" key="1">
    <citation type="submission" date="2021-01" db="EMBL/GenBank/DDBJ databases">
        <authorList>
            <person name="Corre E."/>
            <person name="Pelletier E."/>
            <person name="Niang G."/>
            <person name="Scheremetjew M."/>
            <person name="Finn R."/>
            <person name="Kale V."/>
            <person name="Holt S."/>
            <person name="Cochrane G."/>
            <person name="Meng A."/>
            <person name="Brown T."/>
            <person name="Cohen L."/>
        </authorList>
    </citation>
    <scope>NUCLEOTIDE SEQUENCE</scope>
    <source>
        <strain evidence="3">CCMP3124</strain>
    </source>
</reference>